<feature type="non-terminal residue" evidence="1">
    <location>
        <position position="94"/>
    </location>
</feature>
<organism evidence="1 2">
    <name type="scientific">Nesospiza acunhae</name>
    <dbReference type="NCBI Taxonomy" id="381881"/>
    <lineage>
        <taxon>Eukaryota</taxon>
        <taxon>Metazoa</taxon>
        <taxon>Chordata</taxon>
        <taxon>Craniata</taxon>
        <taxon>Vertebrata</taxon>
        <taxon>Euteleostomi</taxon>
        <taxon>Archelosauria</taxon>
        <taxon>Archosauria</taxon>
        <taxon>Dinosauria</taxon>
        <taxon>Saurischia</taxon>
        <taxon>Theropoda</taxon>
        <taxon>Coelurosauria</taxon>
        <taxon>Aves</taxon>
        <taxon>Neognathae</taxon>
        <taxon>Neoaves</taxon>
        <taxon>Telluraves</taxon>
        <taxon>Australaves</taxon>
        <taxon>Passeriformes</taxon>
        <taxon>Thraupidae</taxon>
        <taxon>Nesospiza</taxon>
    </lineage>
</organism>
<sequence>ILTAKLTKACPLNPRQRGFIRAVGCSENLKLLQTIIQSAKGEHKALGVVFVDMAKAFGNVSQQHILHALQERQANPHSFNLASNIVKKSFCDLC</sequence>
<proteinExistence type="predicted"/>
<evidence type="ECO:0000313" key="1">
    <source>
        <dbReference type="EMBL" id="NWZ95672.1"/>
    </source>
</evidence>
<protein>
    <submittedName>
        <fullName evidence="1">PO21 protein</fullName>
    </submittedName>
</protein>
<keyword evidence="2" id="KW-1185">Reference proteome</keyword>
<dbReference type="EMBL" id="VZSU01001119">
    <property type="protein sequence ID" value="NWZ95672.1"/>
    <property type="molecule type" value="Genomic_DNA"/>
</dbReference>
<evidence type="ECO:0000313" key="2">
    <source>
        <dbReference type="Proteomes" id="UP000549091"/>
    </source>
</evidence>
<dbReference type="Proteomes" id="UP000549091">
    <property type="component" value="Unassembled WGS sequence"/>
</dbReference>
<name>A0A7K7RTQ3_9PASS</name>
<gene>
    <name evidence="1" type="primary">Po21_0</name>
    <name evidence="1" type="ORF">NESACU_R15943</name>
</gene>
<accession>A0A7K7RTQ3</accession>
<feature type="non-terminal residue" evidence="1">
    <location>
        <position position="1"/>
    </location>
</feature>
<dbReference type="AlphaFoldDB" id="A0A7K7RTQ3"/>
<comment type="caution">
    <text evidence="1">The sequence shown here is derived from an EMBL/GenBank/DDBJ whole genome shotgun (WGS) entry which is preliminary data.</text>
</comment>
<reference evidence="1 2" key="1">
    <citation type="submission" date="2019-09" db="EMBL/GenBank/DDBJ databases">
        <title>Bird 10,000 Genomes (B10K) Project - Family phase.</title>
        <authorList>
            <person name="Zhang G."/>
        </authorList>
    </citation>
    <scope>NUCLEOTIDE SEQUENCE [LARGE SCALE GENOMIC DNA]</scope>
    <source>
        <strain evidence="1">OUT-0053</strain>
        <tissue evidence="1">Muscle</tissue>
    </source>
</reference>